<dbReference type="Proteomes" id="UP000299102">
    <property type="component" value="Unassembled WGS sequence"/>
</dbReference>
<reference evidence="1 2" key="1">
    <citation type="journal article" date="2019" name="Commun. Biol.">
        <title>The bagworm genome reveals a unique fibroin gene that provides high tensile strength.</title>
        <authorList>
            <person name="Kono N."/>
            <person name="Nakamura H."/>
            <person name="Ohtoshi R."/>
            <person name="Tomita M."/>
            <person name="Numata K."/>
            <person name="Arakawa K."/>
        </authorList>
    </citation>
    <scope>NUCLEOTIDE SEQUENCE [LARGE SCALE GENOMIC DNA]</scope>
</reference>
<dbReference type="EMBL" id="BGZK01001308">
    <property type="protein sequence ID" value="GBP76882.1"/>
    <property type="molecule type" value="Genomic_DNA"/>
</dbReference>
<sequence>MTHYTLSTRHEQESRKAATYPLRSRRRYIDQQSSQHANHLRLRGQTVEWKGCVRYLSVHIDRSLRIVSQVNNVIQMSRDGCGKNIVLRMIVGASWFVKNDVIARDLKVEILEKFIKMLALRIFNHANAGPYISLHNLAPQYAQLPGGYLVPRNLLPFPPSEDKV</sequence>
<comment type="caution">
    <text evidence="1">The sequence shown here is derived from an EMBL/GenBank/DDBJ whole genome shotgun (WGS) entry which is preliminary data.</text>
</comment>
<organism evidence="1 2">
    <name type="scientific">Eumeta variegata</name>
    <name type="common">Bagworm moth</name>
    <name type="synonym">Eumeta japonica</name>
    <dbReference type="NCBI Taxonomy" id="151549"/>
    <lineage>
        <taxon>Eukaryota</taxon>
        <taxon>Metazoa</taxon>
        <taxon>Ecdysozoa</taxon>
        <taxon>Arthropoda</taxon>
        <taxon>Hexapoda</taxon>
        <taxon>Insecta</taxon>
        <taxon>Pterygota</taxon>
        <taxon>Neoptera</taxon>
        <taxon>Endopterygota</taxon>
        <taxon>Lepidoptera</taxon>
        <taxon>Glossata</taxon>
        <taxon>Ditrysia</taxon>
        <taxon>Tineoidea</taxon>
        <taxon>Psychidae</taxon>
        <taxon>Oiketicinae</taxon>
        <taxon>Eumeta</taxon>
    </lineage>
</organism>
<evidence type="ECO:0000313" key="2">
    <source>
        <dbReference type="Proteomes" id="UP000299102"/>
    </source>
</evidence>
<dbReference type="AlphaFoldDB" id="A0A4C1YPR0"/>
<gene>
    <name evidence="1" type="ORF">EVAR_7032_1</name>
</gene>
<dbReference type="OrthoDB" id="412981at2759"/>
<protein>
    <submittedName>
        <fullName evidence="1">Uncharacterized protein</fullName>
    </submittedName>
</protein>
<evidence type="ECO:0000313" key="1">
    <source>
        <dbReference type="EMBL" id="GBP76882.1"/>
    </source>
</evidence>
<keyword evidence="2" id="KW-1185">Reference proteome</keyword>
<name>A0A4C1YPR0_EUMVA</name>
<proteinExistence type="predicted"/>
<accession>A0A4C1YPR0</accession>